<dbReference type="AlphaFoldDB" id="A0A151GTV8"/>
<keyword evidence="1" id="KW-0863">Zinc-finger</keyword>
<comment type="caution">
    <text evidence="3">The sequence shown here is derived from an EMBL/GenBank/DDBJ whole genome shotgun (WGS) entry which is preliminary data.</text>
</comment>
<dbReference type="SUPFAM" id="SSF57756">
    <property type="entry name" value="Retrovirus zinc finger-like domains"/>
    <property type="match status" value="2"/>
</dbReference>
<feature type="domain" description="CCHC-type" evidence="2">
    <location>
        <begin position="162"/>
        <end position="175"/>
    </location>
</feature>
<protein>
    <recommendedName>
        <fullName evidence="2">CCHC-type domain-containing protein</fullName>
    </recommendedName>
</protein>
<accession>A0A151GTV8</accession>
<reference evidence="3 4" key="1">
    <citation type="journal article" date="2016" name="Sci. Rep.">
        <title>Insights into Adaptations to a Near-Obligate Nematode Endoparasitic Lifestyle from the Finished Genome of Drechmeria coniospora.</title>
        <authorList>
            <person name="Zhang L."/>
            <person name="Zhou Z."/>
            <person name="Guo Q."/>
            <person name="Fokkens L."/>
            <person name="Miskei M."/>
            <person name="Pocsi I."/>
            <person name="Zhang W."/>
            <person name="Chen M."/>
            <person name="Wang L."/>
            <person name="Sun Y."/>
            <person name="Donzelli B.G."/>
            <person name="Gibson D.M."/>
            <person name="Nelson D.R."/>
            <person name="Luo J.G."/>
            <person name="Rep M."/>
            <person name="Liu H."/>
            <person name="Yang S."/>
            <person name="Wang J."/>
            <person name="Krasnoff S.B."/>
            <person name="Xu Y."/>
            <person name="Molnar I."/>
            <person name="Lin M."/>
        </authorList>
    </citation>
    <scope>NUCLEOTIDE SEQUENCE [LARGE SCALE GENOMIC DNA]</scope>
    <source>
        <strain evidence="3 4">ARSEF 6962</strain>
    </source>
</reference>
<dbReference type="STRING" id="98403.A0A151GTV8"/>
<dbReference type="PANTHER" id="PTHR23002">
    <property type="entry name" value="ZINC FINGER CCHC DOMAIN CONTAINING PROTEIN"/>
    <property type="match status" value="1"/>
</dbReference>
<keyword evidence="1" id="KW-0479">Metal-binding</keyword>
<gene>
    <name evidence="3" type="ORF">DCS_01682</name>
</gene>
<dbReference type="EMBL" id="LAYC01000001">
    <property type="protein sequence ID" value="KYK60545.1"/>
    <property type="molecule type" value="Genomic_DNA"/>
</dbReference>
<feature type="domain" description="CCHC-type" evidence="2">
    <location>
        <begin position="86"/>
        <end position="100"/>
    </location>
</feature>
<dbReference type="InterPro" id="IPR051714">
    <property type="entry name" value="Znf_CCHC_NABP"/>
</dbReference>
<dbReference type="Gene3D" id="4.10.60.10">
    <property type="entry name" value="Zinc finger, CCHC-type"/>
    <property type="match status" value="2"/>
</dbReference>
<dbReference type="InterPro" id="IPR036875">
    <property type="entry name" value="Znf_CCHC_sf"/>
</dbReference>
<dbReference type="RefSeq" id="XP_040659897.1">
    <property type="nucleotide sequence ID" value="XM_040799014.1"/>
</dbReference>
<dbReference type="SMART" id="SM00343">
    <property type="entry name" value="ZnF_C2HC"/>
    <property type="match status" value="5"/>
</dbReference>
<name>A0A151GTV8_DRECN</name>
<evidence type="ECO:0000256" key="1">
    <source>
        <dbReference type="PROSITE-ProRule" id="PRU00047"/>
    </source>
</evidence>
<evidence type="ECO:0000313" key="3">
    <source>
        <dbReference type="EMBL" id="KYK60545.1"/>
    </source>
</evidence>
<dbReference type="InParanoid" id="A0A151GTV8"/>
<keyword evidence="4" id="KW-1185">Reference proteome</keyword>
<dbReference type="GeneID" id="63714325"/>
<dbReference type="GO" id="GO:0008270">
    <property type="term" value="F:zinc ion binding"/>
    <property type="evidence" value="ECO:0007669"/>
    <property type="project" value="UniProtKB-KW"/>
</dbReference>
<dbReference type="Proteomes" id="UP000076580">
    <property type="component" value="Chromosome 01"/>
</dbReference>
<dbReference type="Pfam" id="PF00098">
    <property type="entry name" value="zf-CCHC"/>
    <property type="match status" value="4"/>
</dbReference>
<keyword evidence="1" id="KW-0862">Zinc</keyword>
<dbReference type="PROSITE" id="PS50158">
    <property type="entry name" value="ZF_CCHC"/>
    <property type="match status" value="4"/>
</dbReference>
<sequence>MLEQLVHFSPQTPPTQWSILAERAILAVLPATRYASLDDTSLPRHPLTHAQARDCPTKGPAKWYTHKGEGHMSRDCSEPLKENKSCYKCGQPGHISRDCPLGGGAGQGGQGQATECYKASGASRAVERRQADDEAAGFGGGAPYGGGAGGPGGYGGGAGKTCYSCGGYGHMSRECVNGMKCYNCGESGHYSRDCPKESAGGEKICYKCQQGGHVQAQCPN</sequence>
<proteinExistence type="predicted"/>
<organism evidence="3 4">
    <name type="scientific">Drechmeria coniospora</name>
    <name type="common">Nematophagous fungus</name>
    <name type="synonym">Meria coniospora</name>
    <dbReference type="NCBI Taxonomy" id="98403"/>
    <lineage>
        <taxon>Eukaryota</taxon>
        <taxon>Fungi</taxon>
        <taxon>Dikarya</taxon>
        <taxon>Ascomycota</taxon>
        <taxon>Pezizomycotina</taxon>
        <taxon>Sordariomycetes</taxon>
        <taxon>Hypocreomycetidae</taxon>
        <taxon>Hypocreales</taxon>
        <taxon>Ophiocordycipitaceae</taxon>
        <taxon>Drechmeria</taxon>
    </lineage>
</organism>
<evidence type="ECO:0000259" key="2">
    <source>
        <dbReference type="PROSITE" id="PS50158"/>
    </source>
</evidence>
<evidence type="ECO:0000313" key="4">
    <source>
        <dbReference type="Proteomes" id="UP000076580"/>
    </source>
</evidence>
<feature type="domain" description="CCHC-type" evidence="2">
    <location>
        <begin position="180"/>
        <end position="196"/>
    </location>
</feature>
<dbReference type="InterPro" id="IPR001878">
    <property type="entry name" value="Znf_CCHC"/>
</dbReference>
<dbReference type="GO" id="GO:0003676">
    <property type="term" value="F:nucleic acid binding"/>
    <property type="evidence" value="ECO:0007669"/>
    <property type="project" value="InterPro"/>
</dbReference>
<feature type="domain" description="CCHC-type" evidence="2">
    <location>
        <begin position="205"/>
        <end position="220"/>
    </location>
</feature>